<dbReference type="CDD" id="cd16913">
    <property type="entry name" value="YkuD_like"/>
    <property type="match status" value="1"/>
</dbReference>
<sequence length="173" mass="17367">MQAKTFATGVLVAVAAALTACAAPQAATTPTPLADTSSLAPTTTTEITPTSTTPPPPPPPCSVGTGACASLSLRLAWLLKDGVVVHGPVAMEPGDASRPTPVGSFKVAWKDKVHTSSEYGDSMPNSVFFAAGGIAFHAGPLDKPSHGCIHLTDADSEVFFAGLAVGASVEVKA</sequence>
<feature type="compositionally biased region" description="Low complexity" evidence="7">
    <location>
        <begin position="27"/>
        <end position="51"/>
    </location>
</feature>
<dbReference type="PROSITE" id="PS52029">
    <property type="entry name" value="LD_TPASE"/>
    <property type="match status" value="1"/>
</dbReference>
<dbReference type="PANTHER" id="PTHR30582">
    <property type="entry name" value="L,D-TRANSPEPTIDASE"/>
    <property type="match status" value="1"/>
</dbReference>
<evidence type="ECO:0000256" key="1">
    <source>
        <dbReference type="ARBA" id="ARBA00004752"/>
    </source>
</evidence>
<proteinExistence type="predicted"/>
<dbReference type="AlphaFoldDB" id="A0A9Y2I9Z3"/>
<evidence type="ECO:0000313" key="11">
    <source>
        <dbReference type="Proteomes" id="UP001236014"/>
    </source>
</evidence>
<dbReference type="PANTHER" id="PTHR30582:SF33">
    <property type="entry name" value="EXPORTED PROTEIN"/>
    <property type="match status" value="1"/>
</dbReference>
<keyword evidence="5 6" id="KW-0961">Cell wall biogenesis/degradation</keyword>
<reference evidence="10 11" key="1">
    <citation type="submission" date="2023-06" db="EMBL/GenBank/DDBJ databases">
        <authorList>
            <person name="Oyuntsetseg B."/>
            <person name="Kim S.B."/>
        </authorList>
    </citation>
    <scope>NUCLEOTIDE SEQUENCE [LARGE SCALE GENOMIC DNA]</scope>
    <source>
        <strain evidence="10 11">2-15</strain>
    </source>
</reference>
<name>A0A9Y2I9Z3_9PSEU</name>
<feature type="signal peptide" evidence="8">
    <location>
        <begin position="1"/>
        <end position="22"/>
    </location>
</feature>
<evidence type="ECO:0000256" key="4">
    <source>
        <dbReference type="ARBA" id="ARBA00022984"/>
    </source>
</evidence>
<feature type="active site" description="Proton donor/acceptor" evidence="6">
    <location>
        <position position="137"/>
    </location>
</feature>
<dbReference type="EC" id="2.-.-.-" evidence="10"/>
<keyword evidence="8" id="KW-0732">Signal</keyword>
<feature type="region of interest" description="Disordered" evidence="7">
    <location>
        <begin position="27"/>
        <end position="63"/>
    </location>
</feature>
<dbReference type="GO" id="GO:0005576">
    <property type="term" value="C:extracellular region"/>
    <property type="evidence" value="ECO:0007669"/>
    <property type="project" value="TreeGrafter"/>
</dbReference>
<dbReference type="KEGG" id="acab:QRX50_30645"/>
<dbReference type="Proteomes" id="UP001236014">
    <property type="component" value="Chromosome"/>
</dbReference>
<dbReference type="EMBL" id="CP127294">
    <property type="protein sequence ID" value="WIX75827.1"/>
    <property type="molecule type" value="Genomic_DNA"/>
</dbReference>
<dbReference type="GO" id="GO:0008360">
    <property type="term" value="P:regulation of cell shape"/>
    <property type="evidence" value="ECO:0007669"/>
    <property type="project" value="UniProtKB-UniRule"/>
</dbReference>
<evidence type="ECO:0000259" key="9">
    <source>
        <dbReference type="PROSITE" id="PS52029"/>
    </source>
</evidence>
<feature type="domain" description="L,D-TPase catalytic" evidence="9">
    <location>
        <begin position="65"/>
        <end position="172"/>
    </location>
</feature>
<keyword evidence="2 10" id="KW-0808">Transferase</keyword>
<evidence type="ECO:0000256" key="8">
    <source>
        <dbReference type="SAM" id="SignalP"/>
    </source>
</evidence>
<dbReference type="GO" id="GO:0071972">
    <property type="term" value="F:peptidoglycan L,D-transpeptidase activity"/>
    <property type="evidence" value="ECO:0007669"/>
    <property type="project" value="TreeGrafter"/>
</dbReference>
<evidence type="ECO:0000256" key="3">
    <source>
        <dbReference type="ARBA" id="ARBA00022960"/>
    </source>
</evidence>
<evidence type="ECO:0000256" key="7">
    <source>
        <dbReference type="SAM" id="MobiDB-lite"/>
    </source>
</evidence>
<dbReference type="RefSeq" id="WP_285966590.1">
    <property type="nucleotide sequence ID" value="NZ_CP127294.1"/>
</dbReference>
<dbReference type="InterPro" id="IPR038063">
    <property type="entry name" value="Transpep_catalytic_dom"/>
</dbReference>
<feature type="compositionally biased region" description="Pro residues" evidence="7">
    <location>
        <begin position="52"/>
        <end position="61"/>
    </location>
</feature>
<dbReference type="Pfam" id="PF03734">
    <property type="entry name" value="YkuD"/>
    <property type="match status" value="1"/>
</dbReference>
<evidence type="ECO:0000313" key="10">
    <source>
        <dbReference type="EMBL" id="WIX75827.1"/>
    </source>
</evidence>
<protein>
    <submittedName>
        <fullName evidence="10">L,D-transpeptidase</fullName>
        <ecNumber evidence="10">2.-.-.-</ecNumber>
    </submittedName>
</protein>
<keyword evidence="4 6" id="KW-0573">Peptidoglycan synthesis</keyword>
<keyword evidence="11" id="KW-1185">Reference proteome</keyword>
<feature type="chain" id="PRO_5040802594" evidence="8">
    <location>
        <begin position="23"/>
        <end position="173"/>
    </location>
</feature>
<evidence type="ECO:0000256" key="2">
    <source>
        <dbReference type="ARBA" id="ARBA00022679"/>
    </source>
</evidence>
<dbReference type="InterPro" id="IPR005490">
    <property type="entry name" value="LD_TPept_cat_dom"/>
</dbReference>
<keyword evidence="3 6" id="KW-0133">Cell shape</keyword>
<dbReference type="GO" id="GO:0071555">
    <property type="term" value="P:cell wall organization"/>
    <property type="evidence" value="ECO:0007669"/>
    <property type="project" value="UniProtKB-UniRule"/>
</dbReference>
<dbReference type="InterPro" id="IPR050979">
    <property type="entry name" value="LD-transpeptidase"/>
</dbReference>
<evidence type="ECO:0000256" key="6">
    <source>
        <dbReference type="PROSITE-ProRule" id="PRU01373"/>
    </source>
</evidence>
<dbReference type="GO" id="GO:0016740">
    <property type="term" value="F:transferase activity"/>
    <property type="evidence" value="ECO:0007669"/>
    <property type="project" value="UniProtKB-KW"/>
</dbReference>
<comment type="pathway">
    <text evidence="1 6">Cell wall biogenesis; peptidoglycan biosynthesis.</text>
</comment>
<dbReference type="PROSITE" id="PS51257">
    <property type="entry name" value="PROKAR_LIPOPROTEIN"/>
    <property type="match status" value="1"/>
</dbReference>
<organism evidence="10 11">
    <name type="scientific">Amycolatopsis carbonis</name>
    <dbReference type="NCBI Taxonomy" id="715471"/>
    <lineage>
        <taxon>Bacteria</taxon>
        <taxon>Bacillati</taxon>
        <taxon>Actinomycetota</taxon>
        <taxon>Actinomycetes</taxon>
        <taxon>Pseudonocardiales</taxon>
        <taxon>Pseudonocardiaceae</taxon>
        <taxon>Amycolatopsis</taxon>
    </lineage>
</organism>
<dbReference type="Gene3D" id="2.40.440.10">
    <property type="entry name" value="L,D-transpeptidase catalytic domain-like"/>
    <property type="match status" value="1"/>
</dbReference>
<gene>
    <name evidence="10" type="ORF">QRX50_30645</name>
</gene>
<dbReference type="GO" id="GO:0018104">
    <property type="term" value="P:peptidoglycan-protein cross-linking"/>
    <property type="evidence" value="ECO:0007669"/>
    <property type="project" value="TreeGrafter"/>
</dbReference>
<evidence type="ECO:0000256" key="5">
    <source>
        <dbReference type="ARBA" id="ARBA00023316"/>
    </source>
</evidence>
<feature type="active site" description="Nucleophile" evidence="6">
    <location>
        <position position="148"/>
    </location>
</feature>
<dbReference type="SUPFAM" id="SSF141523">
    <property type="entry name" value="L,D-transpeptidase catalytic domain-like"/>
    <property type="match status" value="1"/>
</dbReference>
<accession>A0A9Y2I9Z3</accession>